<feature type="transmembrane region" description="Helical" evidence="6">
    <location>
        <begin position="358"/>
        <end position="377"/>
    </location>
</feature>
<comment type="subcellular location">
    <subcellularLocation>
        <location evidence="1">Membrane</location>
        <topology evidence="1">Multi-pass membrane protein</topology>
    </subcellularLocation>
</comment>
<dbReference type="PANTHER" id="PTHR37422:SF17">
    <property type="entry name" value="O-ANTIGEN LIGASE"/>
    <property type="match status" value="1"/>
</dbReference>
<name>A0ABY2DA01_9GAMM</name>
<dbReference type="Pfam" id="PF04932">
    <property type="entry name" value="Wzy_C"/>
    <property type="match status" value="1"/>
</dbReference>
<proteinExistence type="predicted"/>
<keyword evidence="8" id="KW-0436">Ligase</keyword>
<dbReference type="EMBL" id="SLTR01000008">
    <property type="protein sequence ID" value="TDB02890.1"/>
    <property type="molecule type" value="Genomic_DNA"/>
</dbReference>
<evidence type="ECO:0000256" key="4">
    <source>
        <dbReference type="ARBA" id="ARBA00023136"/>
    </source>
</evidence>
<keyword evidence="9" id="KW-1185">Reference proteome</keyword>
<comment type="caution">
    <text evidence="8">The sequence shown here is derived from an EMBL/GenBank/DDBJ whole genome shotgun (WGS) entry which is preliminary data.</text>
</comment>
<feature type="domain" description="O-antigen ligase-related" evidence="7">
    <location>
        <begin position="212"/>
        <end position="366"/>
    </location>
</feature>
<sequence length="461" mass="49563">MTIGDGMAIRGGDVNRMSARREASEKGVMAGLTWIGVLATMVLPVLLPGGYWWGPLWLALFGVFAALRRLWPADQPPREFGDRGWGLAIVLLLIALGLVIMAGVHDELLKVAPRVLAIGAVLLALVALHAWLPAISAFWGGVALGGMLTGAWSLWQRLELGVSRASGHDPLHAILYGNISLLTGMFCLAGVAWALSRPRRPLWLLVLLAGAIGGVMASVLSGTRGGWIAMPLILLVFQRGFISRLSGGLQVSLWLAIAALMAGLYLVPQTGVQQRISQAVNEVTHYLEGEPTETVSVSTRLEMWRGTGRLILEAPLLGHGAGTYHSRMVAMAESGELAETVASHRHAHNDLLDAWVKYGVPGVGMLITLYALPFWLFRSGLSHSDPGHRALAVSGLLLPVAFIDFGLTYSFMAYAVGVMLYGVWLVVIWTFYRHAPIRSGARSRDKTPPDADAETAVPAAE</sequence>
<feature type="transmembrane region" description="Helical" evidence="6">
    <location>
        <begin position="202"/>
        <end position="220"/>
    </location>
</feature>
<feature type="transmembrane region" description="Helical" evidence="6">
    <location>
        <begin position="27"/>
        <end position="46"/>
    </location>
</feature>
<feature type="transmembrane region" description="Helical" evidence="6">
    <location>
        <begin position="111"/>
        <end position="132"/>
    </location>
</feature>
<feature type="transmembrane region" description="Helical" evidence="6">
    <location>
        <begin position="137"/>
        <end position="155"/>
    </location>
</feature>
<reference evidence="8 9" key="1">
    <citation type="submission" date="2019-03" db="EMBL/GenBank/DDBJ databases">
        <title>Halomonas marinisediminis sp. nov., a moderately halophilic bacterium isolated from the Bohai Gulf.</title>
        <authorList>
            <person name="Ji X."/>
        </authorList>
    </citation>
    <scope>NUCLEOTIDE SEQUENCE [LARGE SCALE GENOMIC DNA]</scope>
    <source>
        <strain evidence="8 9">204</strain>
    </source>
</reference>
<keyword evidence="3 6" id="KW-1133">Transmembrane helix</keyword>
<feature type="transmembrane region" description="Helical" evidence="6">
    <location>
        <begin position="52"/>
        <end position="71"/>
    </location>
</feature>
<keyword evidence="2 6" id="KW-0812">Transmembrane</keyword>
<evidence type="ECO:0000313" key="8">
    <source>
        <dbReference type="EMBL" id="TDB02890.1"/>
    </source>
</evidence>
<accession>A0ABY2DA01</accession>
<feature type="transmembrane region" description="Helical" evidence="6">
    <location>
        <begin position="249"/>
        <end position="267"/>
    </location>
</feature>
<dbReference type="GO" id="GO:0016874">
    <property type="term" value="F:ligase activity"/>
    <property type="evidence" value="ECO:0007669"/>
    <property type="project" value="UniProtKB-KW"/>
</dbReference>
<dbReference type="RefSeq" id="WP_132042498.1">
    <property type="nucleotide sequence ID" value="NZ_SLTR01000008.1"/>
</dbReference>
<evidence type="ECO:0000256" key="2">
    <source>
        <dbReference type="ARBA" id="ARBA00022692"/>
    </source>
</evidence>
<feature type="region of interest" description="Disordered" evidence="5">
    <location>
        <begin position="440"/>
        <end position="461"/>
    </location>
</feature>
<evidence type="ECO:0000259" key="7">
    <source>
        <dbReference type="Pfam" id="PF04932"/>
    </source>
</evidence>
<evidence type="ECO:0000256" key="1">
    <source>
        <dbReference type="ARBA" id="ARBA00004141"/>
    </source>
</evidence>
<feature type="transmembrane region" description="Helical" evidence="6">
    <location>
        <begin position="175"/>
        <end position="195"/>
    </location>
</feature>
<feature type="transmembrane region" description="Helical" evidence="6">
    <location>
        <begin position="413"/>
        <end position="432"/>
    </location>
</feature>
<dbReference type="InterPro" id="IPR051533">
    <property type="entry name" value="WaaL-like"/>
</dbReference>
<protein>
    <submittedName>
        <fullName evidence="8">O-antigen ligase family protein</fullName>
    </submittedName>
</protein>
<evidence type="ECO:0000256" key="5">
    <source>
        <dbReference type="SAM" id="MobiDB-lite"/>
    </source>
</evidence>
<evidence type="ECO:0000256" key="6">
    <source>
        <dbReference type="SAM" id="Phobius"/>
    </source>
</evidence>
<dbReference type="PANTHER" id="PTHR37422">
    <property type="entry name" value="TEICHURONIC ACID BIOSYNTHESIS PROTEIN TUAE"/>
    <property type="match status" value="1"/>
</dbReference>
<dbReference type="InterPro" id="IPR007016">
    <property type="entry name" value="O-antigen_ligase-rel_domated"/>
</dbReference>
<evidence type="ECO:0000313" key="9">
    <source>
        <dbReference type="Proteomes" id="UP000294823"/>
    </source>
</evidence>
<organism evidence="8 9">
    <name type="scientific">Halomonas marinisediminis</name>
    <dbReference type="NCBI Taxonomy" id="2546095"/>
    <lineage>
        <taxon>Bacteria</taxon>
        <taxon>Pseudomonadati</taxon>
        <taxon>Pseudomonadota</taxon>
        <taxon>Gammaproteobacteria</taxon>
        <taxon>Oceanospirillales</taxon>
        <taxon>Halomonadaceae</taxon>
        <taxon>Halomonas</taxon>
    </lineage>
</organism>
<dbReference type="Proteomes" id="UP000294823">
    <property type="component" value="Unassembled WGS sequence"/>
</dbReference>
<feature type="transmembrane region" description="Helical" evidence="6">
    <location>
        <begin position="83"/>
        <end position="105"/>
    </location>
</feature>
<evidence type="ECO:0000256" key="3">
    <source>
        <dbReference type="ARBA" id="ARBA00022989"/>
    </source>
</evidence>
<keyword evidence="4 6" id="KW-0472">Membrane</keyword>
<gene>
    <name evidence="8" type="ORF">E0702_07655</name>
</gene>